<evidence type="ECO:0000313" key="1">
    <source>
        <dbReference type="EMBL" id="KAJ3494058.1"/>
    </source>
</evidence>
<comment type="caution">
    <text evidence="1">The sequence shown here is derived from an EMBL/GenBank/DDBJ whole genome shotgun (WGS) entry which is preliminary data.</text>
</comment>
<protein>
    <submittedName>
        <fullName evidence="1">Uncharacterized protein</fullName>
    </submittedName>
</protein>
<keyword evidence="2" id="KW-1185">Reference proteome</keyword>
<accession>A0ACC1QVM8</accession>
<dbReference type="Proteomes" id="UP001148737">
    <property type="component" value="Unassembled WGS sequence"/>
</dbReference>
<name>A0ACC1QVM8_9HYPO</name>
<evidence type="ECO:0000313" key="2">
    <source>
        <dbReference type="Proteomes" id="UP001148737"/>
    </source>
</evidence>
<gene>
    <name evidence="1" type="ORF">NLG97_g4327</name>
</gene>
<dbReference type="EMBL" id="JANAKD010000420">
    <property type="protein sequence ID" value="KAJ3494058.1"/>
    <property type="molecule type" value="Genomic_DNA"/>
</dbReference>
<reference evidence="1" key="1">
    <citation type="submission" date="2022-07" db="EMBL/GenBank/DDBJ databases">
        <title>Genome Sequence of Lecanicillium saksenae.</title>
        <authorList>
            <person name="Buettner E."/>
        </authorList>
    </citation>
    <scope>NUCLEOTIDE SEQUENCE</scope>
    <source>
        <strain evidence="1">VT-O1</strain>
    </source>
</reference>
<sequence length="116" mass="12208">MKLSHVWFAAMVGLALAAPAANDLSSEPNSIGSDDGLDDEDLLSGKGLKGGEDPRMATDRKNRKVCEDCNCWLNAFLLPVPGPGRCPAGMCPYKCSRESLSKGLASGGHNIGDDED</sequence>
<proteinExistence type="predicted"/>
<organism evidence="1 2">
    <name type="scientific">Lecanicillium saksenae</name>
    <dbReference type="NCBI Taxonomy" id="468837"/>
    <lineage>
        <taxon>Eukaryota</taxon>
        <taxon>Fungi</taxon>
        <taxon>Dikarya</taxon>
        <taxon>Ascomycota</taxon>
        <taxon>Pezizomycotina</taxon>
        <taxon>Sordariomycetes</taxon>
        <taxon>Hypocreomycetidae</taxon>
        <taxon>Hypocreales</taxon>
        <taxon>Cordycipitaceae</taxon>
        <taxon>Lecanicillium</taxon>
    </lineage>
</organism>